<dbReference type="PANTHER" id="PTHR46577">
    <property type="entry name" value="HTH-TYPE TRANSCRIPTIONAL REGULATORY PROTEIN GABR"/>
    <property type="match status" value="1"/>
</dbReference>
<dbReference type="AlphaFoldDB" id="A0A839SR78"/>
<dbReference type="CDD" id="cd00609">
    <property type="entry name" value="AAT_like"/>
    <property type="match status" value="1"/>
</dbReference>
<dbReference type="GO" id="GO:0030170">
    <property type="term" value="F:pyridoxal phosphate binding"/>
    <property type="evidence" value="ECO:0007669"/>
    <property type="project" value="InterPro"/>
</dbReference>
<dbReference type="InterPro" id="IPR051446">
    <property type="entry name" value="HTH_trans_reg/aminotransferase"/>
</dbReference>
<dbReference type="InterPro" id="IPR004839">
    <property type="entry name" value="Aminotransferase_I/II_large"/>
</dbReference>
<dbReference type="Gene3D" id="1.10.10.10">
    <property type="entry name" value="Winged helix-like DNA-binding domain superfamily/Winged helix DNA-binding domain"/>
    <property type="match status" value="1"/>
</dbReference>
<name>A0A839SR78_9PROT</name>
<dbReference type="Gene3D" id="3.90.1150.10">
    <property type="entry name" value="Aspartate Aminotransferase, domain 1"/>
    <property type="match status" value="1"/>
</dbReference>
<gene>
    <name evidence="7" type="ORF">FHR98_000505</name>
</gene>
<evidence type="ECO:0000313" key="7">
    <source>
        <dbReference type="EMBL" id="MBB3064240.1"/>
    </source>
</evidence>
<evidence type="ECO:0000256" key="2">
    <source>
        <dbReference type="ARBA" id="ARBA00022898"/>
    </source>
</evidence>
<dbReference type="SUPFAM" id="SSF53383">
    <property type="entry name" value="PLP-dependent transferases"/>
    <property type="match status" value="1"/>
</dbReference>
<dbReference type="Gene3D" id="3.40.640.10">
    <property type="entry name" value="Type I PLP-dependent aspartate aminotransferase-like (Major domain)"/>
    <property type="match status" value="1"/>
</dbReference>
<evidence type="ECO:0000256" key="5">
    <source>
        <dbReference type="ARBA" id="ARBA00023163"/>
    </source>
</evidence>
<dbReference type="SMART" id="SM00345">
    <property type="entry name" value="HTH_GNTR"/>
    <property type="match status" value="1"/>
</dbReference>
<dbReference type="InterPro" id="IPR036390">
    <property type="entry name" value="WH_DNA-bd_sf"/>
</dbReference>
<dbReference type="CDD" id="cd07377">
    <property type="entry name" value="WHTH_GntR"/>
    <property type="match status" value="1"/>
</dbReference>
<dbReference type="PANTHER" id="PTHR46577:SF1">
    <property type="entry name" value="HTH-TYPE TRANSCRIPTIONAL REGULATORY PROTEIN GABR"/>
    <property type="match status" value="1"/>
</dbReference>
<dbReference type="InterPro" id="IPR000524">
    <property type="entry name" value="Tscrpt_reg_HTH_GntR"/>
</dbReference>
<comment type="similarity">
    <text evidence="1">In the C-terminal section; belongs to the class-I pyridoxal-phosphate-dependent aminotransferase family.</text>
</comment>
<evidence type="ECO:0000313" key="8">
    <source>
        <dbReference type="Proteomes" id="UP000581135"/>
    </source>
</evidence>
<keyword evidence="4 7" id="KW-0238">DNA-binding</keyword>
<organism evidence="7 8">
    <name type="scientific">Limibacillus halophilus</name>
    <dbReference type="NCBI Taxonomy" id="1579333"/>
    <lineage>
        <taxon>Bacteria</taxon>
        <taxon>Pseudomonadati</taxon>
        <taxon>Pseudomonadota</taxon>
        <taxon>Alphaproteobacteria</taxon>
        <taxon>Rhodospirillales</taxon>
        <taxon>Rhodovibrionaceae</taxon>
        <taxon>Limibacillus</taxon>
    </lineage>
</organism>
<sequence>MVEEWTPNIDDRKVPLYRAIADAIERDVADRVLRHGTQMPTHRALADRLGVNVATVTRAYSEARLRGLLVGEVGRGTYVSNPSASSERATTESGIIDFRINQPPTSEVEKALSRELAAFSGRVRTMGLLGYHQAPGKLQHRIAGSKWVERAGVFVEPGRVVLTNGAQQALMATFAVLTQPGDLVVTEALTYPGIRSLADLFRVRLRGLRIDDQGLVPDSLEEVCREEKPAALYLTPTIHNPTASVLPLERRQEIARIAERYQVPIVEDDIYGPLTAGNPAPIFTMATGDCYYVCGTSKTVAPGLRIGYLVAPSHMIHYVANAVHATTWSAPPLTAEIVTSWIESGIADRVLEWHRAESGRRQAAARRILGQFDITDQPFGYHLWLRLPEEWRSEDFVQAARANGVAIAPSSPFAVDPRDAPRAVRISLGLPENQALMEEGLMRINDTLSQYNMPKNVII</sequence>
<feature type="domain" description="HTH gntR-type" evidence="6">
    <location>
        <begin position="14"/>
        <end position="82"/>
    </location>
</feature>
<reference evidence="7 8" key="1">
    <citation type="submission" date="2020-08" db="EMBL/GenBank/DDBJ databases">
        <title>Genomic Encyclopedia of Type Strains, Phase III (KMG-III): the genomes of soil and plant-associated and newly described type strains.</title>
        <authorList>
            <person name="Whitman W."/>
        </authorList>
    </citation>
    <scope>NUCLEOTIDE SEQUENCE [LARGE SCALE GENOMIC DNA]</scope>
    <source>
        <strain evidence="7 8">CECT 8803</strain>
    </source>
</reference>
<keyword evidence="5" id="KW-0804">Transcription</keyword>
<dbReference type="InterPro" id="IPR036388">
    <property type="entry name" value="WH-like_DNA-bd_sf"/>
</dbReference>
<evidence type="ECO:0000256" key="1">
    <source>
        <dbReference type="ARBA" id="ARBA00005384"/>
    </source>
</evidence>
<dbReference type="Proteomes" id="UP000581135">
    <property type="component" value="Unassembled WGS sequence"/>
</dbReference>
<dbReference type="InterPro" id="IPR015421">
    <property type="entry name" value="PyrdxlP-dep_Trfase_major"/>
</dbReference>
<dbReference type="Pfam" id="PF00392">
    <property type="entry name" value="GntR"/>
    <property type="match status" value="1"/>
</dbReference>
<keyword evidence="3" id="KW-0805">Transcription regulation</keyword>
<protein>
    <submittedName>
        <fullName evidence="7">DNA-binding transcriptional MocR family regulator</fullName>
    </submittedName>
</protein>
<accession>A0A839SR78</accession>
<proteinExistence type="inferred from homology"/>
<dbReference type="EMBL" id="JACHXA010000001">
    <property type="protein sequence ID" value="MBB3064240.1"/>
    <property type="molecule type" value="Genomic_DNA"/>
</dbReference>
<dbReference type="InterPro" id="IPR015422">
    <property type="entry name" value="PyrdxlP-dep_Trfase_small"/>
</dbReference>
<dbReference type="RefSeq" id="WP_183415040.1">
    <property type="nucleotide sequence ID" value="NZ_JACHXA010000001.1"/>
</dbReference>
<dbReference type="GO" id="GO:0003677">
    <property type="term" value="F:DNA binding"/>
    <property type="evidence" value="ECO:0007669"/>
    <property type="project" value="UniProtKB-KW"/>
</dbReference>
<dbReference type="SUPFAM" id="SSF46785">
    <property type="entry name" value="Winged helix' DNA-binding domain"/>
    <property type="match status" value="1"/>
</dbReference>
<dbReference type="InterPro" id="IPR015424">
    <property type="entry name" value="PyrdxlP-dep_Trfase"/>
</dbReference>
<evidence type="ECO:0000256" key="4">
    <source>
        <dbReference type="ARBA" id="ARBA00023125"/>
    </source>
</evidence>
<evidence type="ECO:0000259" key="6">
    <source>
        <dbReference type="PROSITE" id="PS50949"/>
    </source>
</evidence>
<keyword evidence="8" id="KW-1185">Reference proteome</keyword>
<keyword evidence="2" id="KW-0663">Pyridoxal phosphate</keyword>
<dbReference type="GO" id="GO:0003700">
    <property type="term" value="F:DNA-binding transcription factor activity"/>
    <property type="evidence" value="ECO:0007669"/>
    <property type="project" value="InterPro"/>
</dbReference>
<evidence type="ECO:0000256" key="3">
    <source>
        <dbReference type="ARBA" id="ARBA00023015"/>
    </source>
</evidence>
<comment type="caution">
    <text evidence="7">The sequence shown here is derived from an EMBL/GenBank/DDBJ whole genome shotgun (WGS) entry which is preliminary data.</text>
</comment>
<dbReference type="Pfam" id="PF00155">
    <property type="entry name" value="Aminotran_1_2"/>
    <property type="match status" value="1"/>
</dbReference>
<dbReference type="PROSITE" id="PS50949">
    <property type="entry name" value="HTH_GNTR"/>
    <property type="match status" value="1"/>
</dbReference>